<evidence type="ECO:0000313" key="3">
    <source>
        <dbReference type="EMBL" id="RUO38929.1"/>
    </source>
</evidence>
<keyword evidence="1" id="KW-0732">Signal</keyword>
<dbReference type="Pfam" id="PF00144">
    <property type="entry name" value="Beta-lactamase"/>
    <property type="match status" value="1"/>
</dbReference>
<dbReference type="SUPFAM" id="SSF56601">
    <property type="entry name" value="beta-lactamase/transpeptidase-like"/>
    <property type="match status" value="1"/>
</dbReference>
<dbReference type="OrthoDB" id="119951at2"/>
<feature type="domain" description="Beta-lactamase-related" evidence="2">
    <location>
        <begin position="241"/>
        <end position="518"/>
    </location>
</feature>
<comment type="caution">
    <text evidence="3">The sequence shown here is derived from an EMBL/GenBank/DDBJ whole genome shotgun (WGS) entry which is preliminary data.</text>
</comment>
<evidence type="ECO:0000313" key="4">
    <source>
        <dbReference type="Proteomes" id="UP000286976"/>
    </source>
</evidence>
<feature type="signal peptide" evidence="1">
    <location>
        <begin position="1"/>
        <end position="25"/>
    </location>
</feature>
<evidence type="ECO:0000259" key="2">
    <source>
        <dbReference type="Pfam" id="PF00144"/>
    </source>
</evidence>
<dbReference type="AlphaFoldDB" id="A0A432WYU1"/>
<reference evidence="3 4" key="1">
    <citation type="journal article" date="2011" name="Front. Microbiol.">
        <title>Genomic signatures of strain selection and enhancement in Bacillus atrophaeus var. globigii, a historical biowarfare simulant.</title>
        <authorList>
            <person name="Gibbons H.S."/>
            <person name="Broomall S.M."/>
            <person name="McNew L.A."/>
            <person name="Daligault H."/>
            <person name="Chapman C."/>
            <person name="Bruce D."/>
            <person name="Karavis M."/>
            <person name="Krepps M."/>
            <person name="McGregor P.A."/>
            <person name="Hong C."/>
            <person name="Park K.H."/>
            <person name="Akmal A."/>
            <person name="Feldman A."/>
            <person name="Lin J.S."/>
            <person name="Chang W.E."/>
            <person name="Higgs B.W."/>
            <person name="Demirev P."/>
            <person name="Lindquist J."/>
            <person name="Liem A."/>
            <person name="Fochler E."/>
            <person name="Read T.D."/>
            <person name="Tapia R."/>
            <person name="Johnson S."/>
            <person name="Bishop-Lilly K.A."/>
            <person name="Detter C."/>
            <person name="Han C."/>
            <person name="Sozhamannan S."/>
            <person name="Rosenzweig C.N."/>
            <person name="Skowronski E.W."/>
        </authorList>
    </citation>
    <scope>NUCLEOTIDE SEQUENCE [LARGE SCALE GENOMIC DNA]</scope>
    <source>
        <strain evidence="3 4">AIT1</strain>
    </source>
</reference>
<sequence>MRMNKRVIGIISTFFALLLTATSVAASNDLDGVWRGELEIQNGVSLALGVTIKNGELTLDSPNQGMFHKVPTTFSVTNSQVHFEDTDLSASFQAELEDGVLVGTFTQGKVRPLVLHKLDEQDLARQAAFEGAYEGDLIINRRNSLPLRVNIAVLKGSYLATLDSPAQEAYSIPISDIRVSESALSFQSPMINASYSGEASDAEGVTYEGRFIQGQTRTLNLKKVTEGEARTASPKPKLGDNGGAAAIITPAGVETRYFSGHNAQTQYEIGSVTKTFVAYLLAQHVAAGKLALDDEASEIWAAVPAGISLLSLATHYSGLPRLPEGLLAQADPNDPYAAYDARALAQSLAQHTGEPGEYEYSNYGFGLLGELMAQVHDMSFSDAVQQKLFTPFAMNNSYVALTGGPDTVTTGYNILAEPQLPWHFQSLAGAGGIVSTLDDMVVYTQSLMQLYQQEDPAVQLMLTPVYSLGAKTEQALGWILSEDNEGKKFAWHNGQTAGFTSFVGFYLDGSRAVIALNSQSVGINETAMSLLTDPSASLSTPAE</sequence>
<accession>A0A432WYU1</accession>
<dbReference type="InterPro" id="IPR012338">
    <property type="entry name" value="Beta-lactam/transpept-like"/>
</dbReference>
<dbReference type="Proteomes" id="UP000286976">
    <property type="component" value="Unassembled WGS sequence"/>
</dbReference>
<dbReference type="EMBL" id="PIPQ01000008">
    <property type="protein sequence ID" value="RUO38929.1"/>
    <property type="molecule type" value="Genomic_DNA"/>
</dbReference>
<evidence type="ECO:0000256" key="1">
    <source>
        <dbReference type="SAM" id="SignalP"/>
    </source>
</evidence>
<dbReference type="PANTHER" id="PTHR46825">
    <property type="entry name" value="D-ALANYL-D-ALANINE-CARBOXYPEPTIDASE/ENDOPEPTIDASE AMPH"/>
    <property type="match status" value="1"/>
</dbReference>
<dbReference type="InterPro" id="IPR001466">
    <property type="entry name" value="Beta-lactam-related"/>
</dbReference>
<dbReference type="PANTHER" id="PTHR46825:SF9">
    <property type="entry name" value="BETA-LACTAMASE-RELATED DOMAIN-CONTAINING PROTEIN"/>
    <property type="match status" value="1"/>
</dbReference>
<dbReference type="RefSeq" id="WP_126758042.1">
    <property type="nucleotide sequence ID" value="NZ_PIPQ01000008.1"/>
</dbReference>
<protein>
    <recommendedName>
        <fullName evidence="2">Beta-lactamase-related domain-containing protein</fullName>
    </recommendedName>
</protein>
<proteinExistence type="predicted"/>
<dbReference type="Gene3D" id="3.40.710.10">
    <property type="entry name" value="DD-peptidase/beta-lactamase superfamily"/>
    <property type="match status" value="1"/>
</dbReference>
<organism evidence="3 4">
    <name type="scientific">Aliidiomarina taiwanensis</name>
    <dbReference type="NCBI Taxonomy" id="946228"/>
    <lineage>
        <taxon>Bacteria</taxon>
        <taxon>Pseudomonadati</taxon>
        <taxon>Pseudomonadota</taxon>
        <taxon>Gammaproteobacteria</taxon>
        <taxon>Alteromonadales</taxon>
        <taxon>Idiomarinaceae</taxon>
        <taxon>Aliidiomarina</taxon>
    </lineage>
</organism>
<name>A0A432WYU1_9GAMM</name>
<gene>
    <name evidence="3" type="ORF">CWE15_10530</name>
</gene>
<keyword evidence="4" id="KW-1185">Reference proteome</keyword>
<feature type="chain" id="PRO_5018966656" description="Beta-lactamase-related domain-containing protein" evidence="1">
    <location>
        <begin position="26"/>
        <end position="543"/>
    </location>
</feature>
<dbReference type="InterPro" id="IPR050491">
    <property type="entry name" value="AmpC-like"/>
</dbReference>